<dbReference type="InterPro" id="IPR027417">
    <property type="entry name" value="P-loop_NTPase"/>
</dbReference>
<dbReference type="GO" id="GO:0005525">
    <property type="term" value="F:GTP binding"/>
    <property type="evidence" value="ECO:0007669"/>
    <property type="project" value="UniProtKB-KW"/>
</dbReference>
<dbReference type="InterPro" id="IPR003495">
    <property type="entry name" value="CobW/HypB/UreG_nucleotide-bd"/>
</dbReference>
<dbReference type="PIRSF" id="PIRSF005624">
    <property type="entry name" value="Ni-bind_GTPase"/>
    <property type="match status" value="1"/>
</dbReference>
<evidence type="ECO:0000256" key="6">
    <source>
        <dbReference type="ARBA" id="ARBA00022833"/>
    </source>
</evidence>
<keyword evidence="5" id="KW-0378">Hydrolase</keyword>
<dbReference type="GO" id="GO:0008270">
    <property type="term" value="F:zinc ion binding"/>
    <property type="evidence" value="ECO:0007669"/>
    <property type="project" value="TreeGrafter"/>
</dbReference>
<keyword evidence="10" id="KW-1185">Reference proteome</keyword>
<organism evidence="9 10">
    <name type="scientific">Aminipila terrae</name>
    <dbReference type="NCBI Taxonomy" id="2697030"/>
    <lineage>
        <taxon>Bacteria</taxon>
        <taxon>Bacillati</taxon>
        <taxon>Bacillota</taxon>
        <taxon>Clostridia</taxon>
        <taxon>Peptostreptococcales</taxon>
        <taxon>Anaerovoracaceae</taxon>
        <taxon>Aminipila</taxon>
    </lineage>
</organism>
<dbReference type="NCBIfam" id="TIGR00073">
    <property type="entry name" value="hypB"/>
    <property type="match status" value="1"/>
</dbReference>
<keyword evidence="7" id="KW-0342">GTP-binding</keyword>
<dbReference type="SUPFAM" id="SSF52540">
    <property type="entry name" value="P-loop containing nucleoside triphosphate hydrolases"/>
    <property type="match status" value="1"/>
</dbReference>
<reference evidence="9 10" key="1">
    <citation type="submission" date="2020-01" db="EMBL/GenBank/DDBJ databases">
        <title>Genomic analysis of Aminipila sp. CBA3637.</title>
        <authorList>
            <person name="Kim Y.B."/>
            <person name="Roh S.W."/>
        </authorList>
    </citation>
    <scope>NUCLEOTIDE SEQUENCE [LARGE SCALE GENOMIC DNA]</scope>
    <source>
        <strain evidence="9 10">CBA3637</strain>
    </source>
</reference>
<evidence type="ECO:0000256" key="1">
    <source>
        <dbReference type="ARBA" id="ARBA00006211"/>
    </source>
</evidence>
<dbReference type="GO" id="GO:0051604">
    <property type="term" value="P:protein maturation"/>
    <property type="evidence" value="ECO:0007669"/>
    <property type="project" value="InterPro"/>
</dbReference>
<dbReference type="RefSeq" id="WP_162363314.1">
    <property type="nucleotide sequence ID" value="NZ_CP047591.1"/>
</dbReference>
<keyword evidence="2" id="KW-0533">Nickel</keyword>
<protein>
    <submittedName>
        <fullName evidence="9">Hydrogenase nickel incorporation protein HypB</fullName>
    </submittedName>
</protein>
<dbReference type="PANTHER" id="PTHR30134">
    <property type="entry name" value="HYDROGENASE PROTEIN ASSEMBLY PROTEIN, NICKEL CHAPERONE"/>
    <property type="match status" value="1"/>
</dbReference>
<keyword evidence="4" id="KW-0547">Nucleotide-binding</keyword>
<accession>A0A6P1MFR0</accession>
<evidence type="ECO:0000256" key="3">
    <source>
        <dbReference type="ARBA" id="ARBA00022723"/>
    </source>
</evidence>
<dbReference type="AlphaFoldDB" id="A0A6P1MFR0"/>
<evidence type="ECO:0000313" key="9">
    <source>
        <dbReference type="EMBL" id="QHI73549.1"/>
    </source>
</evidence>
<evidence type="ECO:0000313" key="10">
    <source>
        <dbReference type="Proteomes" id="UP000463883"/>
    </source>
</evidence>
<dbReference type="GO" id="GO:0016151">
    <property type="term" value="F:nickel cation binding"/>
    <property type="evidence" value="ECO:0007669"/>
    <property type="project" value="InterPro"/>
</dbReference>
<evidence type="ECO:0000256" key="5">
    <source>
        <dbReference type="ARBA" id="ARBA00022801"/>
    </source>
</evidence>
<dbReference type="KEGG" id="amic:Ami3637_15235"/>
<dbReference type="Gene3D" id="3.40.50.300">
    <property type="entry name" value="P-loop containing nucleotide triphosphate hydrolases"/>
    <property type="match status" value="1"/>
</dbReference>
<evidence type="ECO:0000256" key="7">
    <source>
        <dbReference type="ARBA" id="ARBA00023134"/>
    </source>
</evidence>
<dbReference type="Proteomes" id="UP000463883">
    <property type="component" value="Chromosome"/>
</dbReference>
<gene>
    <name evidence="9" type="primary">hypB</name>
    <name evidence="9" type="ORF">Ami3637_15235</name>
</gene>
<comment type="similarity">
    <text evidence="1">Belongs to the SIMIBI class G3E GTPase family. HypB/HupM subfamily.</text>
</comment>
<sequence length="214" mass="24016">MRIILEQEILKENKDQADKNRKCFNVNKVLVINLIGSPGAGKTTVLEKTIEKLKKDYRIAVIEGDIYTTKDAERIQNCGVEVVQINTSGVCHLSAKAIESAVQTVDLKNTDILFIENVGNLICPAEYDLGEDAKIAVLSTTEGDDKPSKYPMIFQEAPVVLLNKCDLLPYINFNMETAEKDLATINKDAKVIHMSAFNDSDMDQWIEWIKDHVK</sequence>
<keyword evidence="3" id="KW-0479">Metal-binding</keyword>
<dbReference type="EMBL" id="CP047591">
    <property type="protein sequence ID" value="QHI73549.1"/>
    <property type="molecule type" value="Genomic_DNA"/>
</dbReference>
<feature type="domain" description="CobW/HypB/UreG nucleotide-binding" evidence="8">
    <location>
        <begin position="31"/>
        <end position="192"/>
    </location>
</feature>
<evidence type="ECO:0000256" key="4">
    <source>
        <dbReference type="ARBA" id="ARBA00022741"/>
    </source>
</evidence>
<name>A0A6P1MFR0_9FIRM</name>
<proteinExistence type="inferred from homology"/>
<dbReference type="PANTHER" id="PTHR30134:SF2">
    <property type="entry name" value="HYDROGENASE MATURATION FACTOR HYPB"/>
    <property type="match status" value="1"/>
</dbReference>
<keyword evidence="6" id="KW-0862">Zinc</keyword>
<dbReference type="GO" id="GO:0003924">
    <property type="term" value="F:GTPase activity"/>
    <property type="evidence" value="ECO:0007669"/>
    <property type="project" value="InterPro"/>
</dbReference>
<evidence type="ECO:0000256" key="2">
    <source>
        <dbReference type="ARBA" id="ARBA00022596"/>
    </source>
</evidence>
<dbReference type="InterPro" id="IPR004392">
    <property type="entry name" value="Hyd_mat_HypB"/>
</dbReference>
<dbReference type="Pfam" id="PF02492">
    <property type="entry name" value="cobW"/>
    <property type="match status" value="1"/>
</dbReference>
<evidence type="ECO:0000259" key="8">
    <source>
        <dbReference type="Pfam" id="PF02492"/>
    </source>
</evidence>